<dbReference type="GeneID" id="18919115"/>
<feature type="active site" description="Proton acceptor" evidence="1">
    <location>
        <position position="56"/>
    </location>
</feature>
<proteinExistence type="predicted"/>
<dbReference type="Pfam" id="PF01828">
    <property type="entry name" value="Peptidase_A4"/>
    <property type="match status" value="1"/>
</dbReference>
<dbReference type="HOGENOM" id="CLU_167011_0_0_1"/>
<dbReference type="InParanoid" id="K5VFB1"/>
<evidence type="ECO:0000313" key="2">
    <source>
        <dbReference type="EMBL" id="EKM49808.1"/>
    </source>
</evidence>
<dbReference type="KEGG" id="pco:PHACADRAFT_265515"/>
<dbReference type="PANTHER" id="PTHR37536:SF1">
    <property type="entry name" value="ASPERGILLOPEPSIN, PUTAITVE (AFU_ORTHOLOGUE AFUA_7G01200)"/>
    <property type="match status" value="1"/>
</dbReference>
<dbReference type="CDD" id="cd13426">
    <property type="entry name" value="Peptidase_G1"/>
    <property type="match status" value="1"/>
</dbReference>
<reference evidence="2 3" key="1">
    <citation type="journal article" date="2012" name="BMC Genomics">
        <title>Comparative genomics of the white-rot fungi, Phanerochaete carnosa and P. chrysosporium, to elucidate the genetic basis of the distinct wood types they colonize.</title>
        <authorList>
            <person name="Suzuki H."/>
            <person name="MacDonald J."/>
            <person name="Syed K."/>
            <person name="Salamov A."/>
            <person name="Hori C."/>
            <person name="Aerts A."/>
            <person name="Henrissat B."/>
            <person name="Wiebenga A."/>
            <person name="vanKuyk P.A."/>
            <person name="Barry K."/>
            <person name="Lindquist E."/>
            <person name="LaButti K."/>
            <person name="Lapidus A."/>
            <person name="Lucas S."/>
            <person name="Coutinho P."/>
            <person name="Gong Y."/>
            <person name="Samejima M."/>
            <person name="Mahadevan R."/>
            <person name="Abou-Zaid M."/>
            <person name="de Vries R.P."/>
            <person name="Igarashi K."/>
            <person name="Yadav J.S."/>
            <person name="Grigoriev I.V."/>
            <person name="Master E.R."/>
        </authorList>
    </citation>
    <scope>NUCLEOTIDE SEQUENCE [LARGE SCALE GENOMIC DNA]</scope>
    <source>
        <strain evidence="2 3">HHB-10118-sp</strain>
    </source>
</reference>
<keyword evidence="3" id="KW-1185">Reference proteome</keyword>
<dbReference type="GO" id="GO:0006508">
    <property type="term" value="P:proteolysis"/>
    <property type="evidence" value="ECO:0007669"/>
    <property type="project" value="InterPro"/>
</dbReference>
<evidence type="ECO:0000313" key="3">
    <source>
        <dbReference type="Proteomes" id="UP000008370"/>
    </source>
</evidence>
<dbReference type="PANTHER" id="PTHR37536">
    <property type="entry name" value="PUTATIVE (AFU_ORTHOLOGUE AFUA_3G02970)-RELATED"/>
    <property type="match status" value="1"/>
</dbReference>
<dbReference type="EMBL" id="JH930480">
    <property type="protein sequence ID" value="EKM49808.1"/>
    <property type="molecule type" value="Genomic_DNA"/>
</dbReference>
<dbReference type="AlphaFoldDB" id="K5VFB1"/>
<dbReference type="InterPro" id="IPR000250">
    <property type="entry name" value="Peptidase_G1"/>
</dbReference>
<accession>K5VFB1</accession>
<dbReference type="RefSeq" id="XP_007401860.1">
    <property type="nucleotide sequence ID" value="XM_007401798.1"/>
</dbReference>
<dbReference type="InterPro" id="IPR013320">
    <property type="entry name" value="ConA-like_dom_sf"/>
</dbReference>
<gene>
    <name evidence="2" type="ORF">PHACADRAFT_265515</name>
</gene>
<organism evidence="2 3">
    <name type="scientific">Phanerochaete carnosa (strain HHB-10118-sp)</name>
    <name type="common">White-rot fungus</name>
    <name type="synonym">Peniophora carnosa</name>
    <dbReference type="NCBI Taxonomy" id="650164"/>
    <lineage>
        <taxon>Eukaryota</taxon>
        <taxon>Fungi</taxon>
        <taxon>Dikarya</taxon>
        <taxon>Basidiomycota</taxon>
        <taxon>Agaricomycotina</taxon>
        <taxon>Agaricomycetes</taxon>
        <taxon>Polyporales</taxon>
        <taxon>Phanerochaetaceae</taxon>
        <taxon>Phanerochaete</taxon>
    </lineage>
</organism>
<evidence type="ECO:0000256" key="1">
    <source>
        <dbReference type="PIRSR" id="PIRSR600250-50"/>
    </source>
</evidence>
<dbReference type="Gene3D" id="2.60.120.700">
    <property type="entry name" value="Peptidase G1"/>
    <property type="match status" value="1"/>
</dbReference>
<name>K5VFB1_PHACS</name>
<dbReference type="PRINTS" id="PR00977">
    <property type="entry name" value="SCYTLDPTASE"/>
</dbReference>
<protein>
    <submittedName>
        <fullName evidence="2">Uncharacterized protein</fullName>
    </submittedName>
</protein>
<dbReference type="OrthoDB" id="3254669at2759"/>
<dbReference type="Proteomes" id="UP000008370">
    <property type="component" value="Unassembled WGS sequence"/>
</dbReference>
<dbReference type="InterPro" id="IPR038656">
    <property type="entry name" value="Peptidase_G1_sf"/>
</dbReference>
<dbReference type="GO" id="GO:0070007">
    <property type="term" value="F:glutamic-type endopeptidase activity"/>
    <property type="evidence" value="ECO:0007669"/>
    <property type="project" value="InterPro"/>
</dbReference>
<sequence length="119" mass="12329">MMGLSPSAGDVVTISVTATTATSATVVITNESTNQTVSQVVTTGNLCMEEADWLVEDFEVDGSLTTLADFDEIKFTDVSAGTARGSLDISGATILNIEQNGTVLTAVSSSRSTVDIVYV</sequence>
<dbReference type="SUPFAM" id="SSF49899">
    <property type="entry name" value="Concanavalin A-like lectins/glucanases"/>
    <property type="match status" value="1"/>
</dbReference>